<gene>
    <name evidence="2" type="ORF">IBL26_17365</name>
</gene>
<dbReference type="PANTHER" id="PTHR28047:SF5">
    <property type="entry name" value="PROTEIN DCG1"/>
    <property type="match status" value="1"/>
</dbReference>
<dbReference type="InterPro" id="IPR015942">
    <property type="entry name" value="Asp/Glu/hydantoin_racemase"/>
</dbReference>
<protein>
    <submittedName>
        <fullName evidence="2">Aspartate/glutamate racemase family protein</fullName>
    </submittedName>
</protein>
<dbReference type="Gene3D" id="3.40.50.12500">
    <property type="match status" value="1"/>
</dbReference>
<dbReference type="PANTHER" id="PTHR28047">
    <property type="entry name" value="PROTEIN DCG1"/>
    <property type="match status" value="1"/>
</dbReference>
<proteinExistence type="inferred from homology"/>
<name>A0ABR7RPX5_9PROT</name>
<evidence type="ECO:0000313" key="2">
    <source>
        <dbReference type="EMBL" id="MBC9208622.1"/>
    </source>
</evidence>
<comment type="similarity">
    <text evidence="1">Belongs to the HyuE racemase family.</text>
</comment>
<accession>A0ABR7RPX5</accession>
<dbReference type="InterPro" id="IPR053714">
    <property type="entry name" value="Iso_Racemase_Enz_sf"/>
</dbReference>
<reference evidence="2 3" key="1">
    <citation type="journal article" date="2013" name="Int. J. Syst. Evol. Microbiol.">
        <title>Roseomonas aerophila sp. nov., isolated from air.</title>
        <authorList>
            <person name="Kim S.J."/>
            <person name="Weon H.Y."/>
            <person name="Ahn J.H."/>
            <person name="Hong S.B."/>
            <person name="Seok S.J."/>
            <person name="Whang K.S."/>
            <person name="Kwon S.W."/>
        </authorList>
    </citation>
    <scope>NUCLEOTIDE SEQUENCE [LARGE SCALE GENOMIC DNA]</scope>
    <source>
        <strain evidence="2 3">NBRC 108923</strain>
    </source>
</reference>
<comment type="caution">
    <text evidence="2">The sequence shown here is derived from an EMBL/GenBank/DDBJ whole genome shotgun (WGS) entry which is preliminary data.</text>
</comment>
<keyword evidence="3" id="KW-1185">Reference proteome</keyword>
<dbReference type="Pfam" id="PF01177">
    <property type="entry name" value="Asp_Glu_race"/>
    <property type="match status" value="1"/>
</dbReference>
<sequence>MMRILVANANTTEAITQLCAAAARDAAAPGTEIVPATPRFGPAVISSRAENIIAGHALLELLAGHSGQVQAVVLAVSHDTALEAARQLMPCPVVGMTEAACLTACMVAARFGLLTLGGVETYRELIGRHGLSSRLSGLDGVAMTPQEAVRDPAGAEAAVLAGIHRLVEGGADAVVLGGAALAGMAARLADRSPVPLLDGIACAVKQAEALVALNLPKPRAGSLAPLSGRDSSGLSAELAAMLKG</sequence>
<evidence type="ECO:0000256" key="1">
    <source>
        <dbReference type="ARBA" id="ARBA00038414"/>
    </source>
</evidence>
<dbReference type="EMBL" id="JACTVA010000035">
    <property type="protein sequence ID" value="MBC9208622.1"/>
    <property type="molecule type" value="Genomic_DNA"/>
</dbReference>
<organism evidence="2 3">
    <name type="scientific">Teichococcus aerophilus</name>
    <dbReference type="NCBI Taxonomy" id="1224513"/>
    <lineage>
        <taxon>Bacteria</taxon>
        <taxon>Pseudomonadati</taxon>
        <taxon>Pseudomonadota</taxon>
        <taxon>Alphaproteobacteria</taxon>
        <taxon>Acetobacterales</taxon>
        <taxon>Roseomonadaceae</taxon>
        <taxon>Roseomonas</taxon>
    </lineage>
</organism>
<evidence type="ECO:0000313" key="3">
    <source>
        <dbReference type="Proteomes" id="UP000626026"/>
    </source>
</evidence>
<dbReference type="Proteomes" id="UP000626026">
    <property type="component" value="Unassembled WGS sequence"/>
</dbReference>
<dbReference type="RefSeq" id="WP_187785774.1">
    <property type="nucleotide sequence ID" value="NZ_JACTVA010000035.1"/>
</dbReference>
<dbReference type="InterPro" id="IPR052186">
    <property type="entry name" value="Hydantoin_racemase-like"/>
</dbReference>